<feature type="transmembrane region" description="Helical" evidence="4">
    <location>
        <begin position="66"/>
        <end position="85"/>
    </location>
</feature>
<name>A0A100JNJ0_STRSC</name>
<proteinExistence type="predicted"/>
<dbReference type="PANTHER" id="PTHR45586:SF1">
    <property type="entry name" value="LIPOPOLYSACCHARIDE ASSEMBLY PROTEIN B"/>
    <property type="match status" value="1"/>
</dbReference>
<evidence type="ECO:0000313" key="5">
    <source>
        <dbReference type="EMBL" id="GAQ62794.1"/>
    </source>
</evidence>
<dbReference type="InterPro" id="IPR011990">
    <property type="entry name" value="TPR-like_helical_dom_sf"/>
</dbReference>
<dbReference type="RefSeq" id="WP_059080615.1">
    <property type="nucleotide sequence ID" value="NZ_BCMM01000013.1"/>
</dbReference>
<dbReference type="InterPro" id="IPR019734">
    <property type="entry name" value="TPR_rpt"/>
</dbReference>
<evidence type="ECO:0000256" key="4">
    <source>
        <dbReference type="SAM" id="Phobius"/>
    </source>
</evidence>
<evidence type="ECO:0000256" key="2">
    <source>
        <dbReference type="ARBA" id="ARBA00022803"/>
    </source>
</evidence>
<dbReference type="OrthoDB" id="176124at2"/>
<keyword evidence="2" id="KW-0802">TPR repeat</keyword>
<feature type="transmembrane region" description="Helical" evidence="4">
    <location>
        <begin position="35"/>
        <end position="60"/>
    </location>
</feature>
<reference evidence="6" key="1">
    <citation type="submission" date="2015-11" db="EMBL/GenBank/DDBJ databases">
        <authorList>
            <consortium name="Cross-ministerial Strategic Innovation Promotion Program (SIP) consortium"/>
            <person name="Tomihama T."/>
            <person name="Ikenaga M."/>
            <person name="Sakai M."/>
            <person name="Okubo T."/>
            <person name="Ikeda S."/>
        </authorList>
    </citation>
    <scope>NUCLEOTIDE SEQUENCE [LARGE SCALE GENOMIC DNA]</scope>
    <source>
        <strain evidence="6">S58</strain>
    </source>
</reference>
<keyword evidence="1" id="KW-0677">Repeat</keyword>
<sequence length="1201" mass="132044">MPSFKYLVRETGRVVRSWPPAGARRGRRIAGLLKAALSANAAFLPIAAALVALAVTGVFHDLAGKWSVAEWVALVLALVLVLLAFSRRRSRPVHILSFKNLVAGDDVGELDRVAAGFAELLHSEIERISELVRQEPFITPADVLNPAGERGEMVLRSSTRVPFKSGVAATGLHGDIKETEIGTVALGPLQLQVGTLLTLVERTFGRTLQGSLVEAEGVLRVVASQSGHGGRTWSAQTDIVSGDVRRASASLARELAHSIELERPGAAESGADVDSFQRLVDGLESYQRFQHEGLLHHLDAAEEHFRAALSHSPGYAAAYHNLGLVYREQRRIRTDIGLRASTVVRSAATLMWQKAVALDPALAPARIQLARAALEQAEHPDVDATKRAELLGQAAQSARSALQHACGGHPMDGALAAYWLGVALLRQEAETCRTVVPGRTPEPMRGTEPVRRAGPDTGGEAEDDAASAAARATERRWADGMVREALRLFHRAERDLIDERARRLVEDGDETAVRPLTERIAHVVSMRSECWFRLARDADDRPGRRARAKADRCLRTAIRWAPDMAELHALRGRMLQRHNREGALFACLEAIQRDPQNHHVAIRDVGLFAVGSPESGDTPELATALFTVAAHQHPDDAEAWLLLAVNQMFWRGNRTAARALAGMALTLEPGREDVRRIVDAYWPPPNGSGGADGRPFLLRWARAWAHAREAQQHFDEAGLRQALSEIDSLRRAPGACAPEVSLAAREIGLLHRALAGLILPSDRQRRHWATAVEELTRAVREGLPARLESPPQWNVDLGDAHAALGDSLAEADHHGPAGPSYLSAVGQYDLVLDRPPKTVCPRYRSGRRGQERLTVLSAEPPDLPTRARALAGRAAVRMRQGRTSDAVRDCRDALKLAPLYAYPRFTLARLYRDHRAQYDLAEQTLLRLIELLPAGEQRDLARLELAVTHRERAQTAQDEERAGLLERAREELTDATREATLSGDLEARMHEELANVLHLLGRPDDAIVALRSIGGSVRQPGAGRHHERIAHLIAGREQPWEVEQELLEAQDACAARLTTYRGTDEEHPLRAALVILTARLAMFYAEQGIRLDEARLLAEGALKSARRVLEPSRMAVCEDACGWVAFRQGRLDEAVDLLEDAVEHSGGHARQWAHLAQALEARDDPEGTDHARDIWQQIAEQFPHSKTAEQAHRHLDLLAQD</sequence>
<dbReference type="Gene3D" id="1.25.40.10">
    <property type="entry name" value="Tetratricopeptide repeat domain"/>
    <property type="match status" value="4"/>
</dbReference>
<reference evidence="6" key="3">
    <citation type="submission" date="2016-02" db="EMBL/GenBank/DDBJ databases">
        <title>Draft genome of pathogenic Streptomyces sp. in Japan.</title>
        <authorList>
            <person name="Tomihama T."/>
            <person name="Ikenaga M."/>
            <person name="Sakai M."/>
            <person name="Okubo T."/>
            <person name="Ikeda S."/>
        </authorList>
    </citation>
    <scope>NUCLEOTIDE SEQUENCE [LARGE SCALE GENOMIC DNA]</scope>
    <source>
        <strain evidence="6">S58</strain>
    </source>
</reference>
<keyword evidence="4" id="KW-0812">Transmembrane</keyword>
<dbReference type="Proteomes" id="UP000067448">
    <property type="component" value="Unassembled WGS sequence"/>
</dbReference>
<dbReference type="SUPFAM" id="SSF48452">
    <property type="entry name" value="TPR-like"/>
    <property type="match status" value="3"/>
</dbReference>
<gene>
    <name evidence="5" type="ORF">SsS58_03164</name>
</gene>
<accession>A0A100JNJ0</accession>
<keyword evidence="4" id="KW-0472">Membrane</keyword>
<dbReference type="SMART" id="SM00028">
    <property type="entry name" value="TPR"/>
    <property type="match status" value="4"/>
</dbReference>
<dbReference type="AlphaFoldDB" id="A0A100JNJ0"/>
<dbReference type="PANTHER" id="PTHR45586">
    <property type="entry name" value="TPR REPEAT-CONTAINING PROTEIN PA4667"/>
    <property type="match status" value="1"/>
</dbReference>
<evidence type="ECO:0000313" key="6">
    <source>
        <dbReference type="Proteomes" id="UP000067448"/>
    </source>
</evidence>
<evidence type="ECO:0000256" key="1">
    <source>
        <dbReference type="ARBA" id="ARBA00022737"/>
    </source>
</evidence>
<evidence type="ECO:0000256" key="3">
    <source>
        <dbReference type="SAM" id="MobiDB-lite"/>
    </source>
</evidence>
<protein>
    <submittedName>
        <fullName evidence="5">Tetratricopeptide repeat protein</fullName>
    </submittedName>
</protein>
<reference evidence="5 6" key="2">
    <citation type="journal article" date="2016" name="Genome Announc.">
        <title>Draft Genome Sequences of Streptomyces scabiei S58, Streptomyces turgidiscabies T45, and Streptomyces acidiscabies a10, the Pathogens of Potato Common Scab, Isolated in Japan.</title>
        <authorList>
            <person name="Tomihama T."/>
            <person name="Nishi Y."/>
            <person name="Sakai M."/>
            <person name="Ikenaga M."/>
            <person name="Okubo T."/>
            <person name="Ikeda S."/>
        </authorList>
    </citation>
    <scope>NUCLEOTIDE SEQUENCE [LARGE SCALE GENOMIC DNA]</scope>
    <source>
        <strain evidence="5 6">S58</strain>
    </source>
</reference>
<feature type="region of interest" description="Disordered" evidence="3">
    <location>
        <begin position="436"/>
        <end position="469"/>
    </location>
</feature>
<comment type="caution">
    <text evidence="5">The sequence shown here is derived from an EMBL/GenBank/DDBJ whole genome shotgun (WGS) entry which is preliminary data.</text>
</comment>
<keyword evidence="4" id="KW-1133">Transmembrane helix</keyword>
<organism evidence="5 6">
    <name type="scientific">Streptomyces scabiei</name>
    <dbReference type="NCBI Taxonomy" id="1930"/>
    <lineage>
        <taxon>Bacteria</taxon>
        <taxon>Bacillati</taxon>
        <taxon>Actinomycetota</taxon>
        <taxon>Actinomycetes</taxon>
        <taxon>Kitasatosporales</taxon>
        <taxon>Streptomycetaceae</taxon>
        <taxon>Streptomyces</taxon>
    </lineage>
</organism>
<dbReference type="InterPro" id="IPR051012">
    <property type="entry name" value="CellSynth/LPSAsmb/PSIAsmb"/>
</dbReference>
<dbReference type="EMBL" id="BCMM01000013">
    <property type="protein sequence ID" value="GAQ62794.1"/>
    <property type="molecule type" value="Genomic_DNA"/>
</dbReference>